<dbReference type="AlphaFoldDB" id="A0AA43QNL2"/>
<dbReference type="InterPro" id="IPR022684">
    <property type="entry name" value="Calpain_cysteine_protease"/>
</dbReference>
<feature type="domain" description="Calpain catalytic" evidence="8">
    <location>
        <begin position="145"/>
        <end position="444"/>
    </location>
</feature>
<name>A0AA43QNL2_9LECA</name>
<dbReference type="Gene3D" id="3.90.70.10">
    <property type="entry name" value="Cysteine proteinases"/>
    <property type="match status" value="1"/>
</dbReference>
<keyword evidence="4 6" id="KW-0788">Thiol protease</keyword>
<feature type="compositionally biased region" description="Basic and acidic residues" evidence="7">
    <location>
        <begin position="721"/>
        <end position="761"/>
    </location>
</feature>
<feature type="compositionally biased region" description="Basic and acidic residues" evidence="7">
    <location>
        <begin position="641"/>
        <end position="661"/>
    </location>
</feature>
<dbReference type="InterPro" id="IPR000169">
    <property type="entry name" value="Pept_cys_AS"/>
</dbReference>
<dbReference type="InterPro" id="IPR038765">
    <property type="entry name" value="Papain-like_cys_pep_sf"/>
</dbReference>
<dbReference type="PRINTS" id="PR00704">
    <property type="entry name" value="CALPAIN"/>
</dbReference>
<dbReference type="CDD" id="cd00044">
    <property type="entry name" value="CysPc"/>
    <property type="match status" value="1"/>
</dbReference>
<feature type="compositionally biased region" description="Basic and acidic residues" evidence="7">
    <location>
        <begin position="693"/>
        <end position="713"/>
    </location>
</feature>
<dbReference type="Proteomes" id="UP001161017">
    <property type="component" value="Unassembled WGS sequence"/>
</dbReference>
<dbReference type="InterPro" id="IPR001300">
    <property type="entry name" value="Peptidase_C2_calpain_cat"/>
</dbReference>
<dbReference type="Pfam" id="PF00648">
    <property type="entry name" value="Peptidase_C2"/>
    <property type="match status" value="2"/>
</dbReference>
<evidence type="ECO:0000313" key="9">
    <source>
        <dbReference type="EMBL" id="MDI1489760.1"/>
    </source>
</evidence>
<dbReference type="SMART" id="SM00230">
    <property type="entry name" value="CysPc"/>
    <property type="match status" value="1"/>
</dbReference>
<organism evidence="9 10">
    <name type="scientific">Ramalina farinacea</name>
    <dbReference type="NCBI Taxonomy" id="258253"/>
    <lineage>
        <taxon>Eukaryota</taxon>
        <taxon>Fungi</taxon>
        <taxon>Dikarya</taxon>
        <taxon>Ascomycota</taxon>
        <taxon>Pezizomycotina</taxon>
        <taxon>Lecanoromycetes</taxon>
        <taxon>OSLEUM clade</taxon>
        <taxon>Lecanoromycetidae</taxon>
        <taxon>Lecanorales</taxon>
        <taxon>Lecanorineae</taxon>
        <taxon>Ramalinaceae</taxon>
        <taxon>Ramalina</taxon>
    </lineage>
</organism>
<keyword evidence="10" id="KW-1185">Reference proteome</keyword>
<feature type="active site" evidence="5 6">
    <location>
        <position position="368"/>
    </location>
</feature>
<evidence type="ECO:0000256" key="4">
    <source>
        <dbReference type="ARBA" id="ARBA00022807"/>
    </source>
</evidence>
<feature type="compositionally biased region" description="Basic and acidic residues" evidence="7">
    <location>
        <begin position="609"/>
        <end position="622"/>
    </location>
</feature>
<dbReference type="GO" id="GO:0004198">
    <property type="term" value="F:calcium-dependent cysteine-type endopeptidase activity"/>
    <property type="evidence" value="ECO:0007669"/>
    <property type="project" value="InterPro"/>
</dbReference>
<feature type="compositionally biased region" description="Basic residues" evidence="7">
    <location>
        <begin position="629"/>
        <end position="640"/>
    </location>
</feature>
<dbReference type="EMBL" id="JAPUFD010000010">
    <property type="protein sequence ID" value="MDI1489760.1"/>
    <property type="molecule type" value="Genomic_DNA"/>
</dbReference>
<dbReference type="PANTHER" id="PTHR10183">
    <property type="entry name" value="CALPAIN"/>
    <property type="match status" value="1"/>
</dbReference>
<evidence type="ECO:0000313" key="10">
    <source>
        <dbReference type="Proteomes" id="UP001161017"/>
    </source>
</evidence>
<proteinExistence type="inferred from homology"/>
<dbReference type="SUPFAM" id="SSF54001">
    <property type="entry name" value="Cysteine proteinases"/>
    <property type="match status" value="1"/>
</dbReference>
<feature type="region of interest" description="Disordered" evidence="7">
    <location>
        <begin position="591"/>
        <end position="786"/>
    </location>
</feature>
<evidence type="ECO:0000256" key="2">
    <source>
        <dbReference type="ARBA" id="ARBA00022670"/>
    </source>
</evidence>
<dbReference type="PANTHER" id="PTHR10183:SF379">
    <property type="entry name" value="CALPAIN-5"/>
    <property type="match status" value="1"/>
</dbReference>
<evidence type="ECO:0000256" key="3">
    <source>
        <dbReference type="ARBA" id="ARBA00022801"/>
    </source>
</evidence>
<evidence type="ECO:0000256" key="6">
    <source>
        <dbReference type="PROSITE-ProRule" id="PRU00239"/>
    </source>
</evidence>
<feature type="active site" evidence="5 6">
    <location>
        <position position="174"/>
    </location>
</feature>
<evidence type="ECO:0000256" key="7">
    <source>
        <dbReference type="SAM" id="MobiDB-lite"/>
    </source>
</evidence>
<feature type="region of interest" description="Disordered" evidence="7">
    <location>
        <begin position="14"/>
        <end position="35"/>
    </location>
</feature>
<dbReference type="PROSITE" id="PS50203">
    <property type="entry name" value="CALPAIN_CAT"/>
    <property type="match status" value="1"/>
</dbReference>
<accession>A0AA43QNL2</accession>
<feature type="region of interest" description="Disordered" evidence="7">
    <location>
        <begin position="813"/>
        <end position="849"/>
    </location>
</feature>
<reference evidence="9" key="1">
    <citation type="journal article" date="2023" name="Genome Biol. Evol.">
        <title>First Whole Genome Sequence and Flow Cytometry Genome Size Data for the Lichen-Forming Fungus Ramalina farinacea (Ascomycota).</title>
        <authorList>
            <person name="Llewellyn T."/>
            <person name="Mian S."/>
            <person name="Hill R."/>
            <person name="Leitch I.J."/>
            <person name="Gaya E."/>
        </authorList>
    </citation>
    <scope>NUCLEOTIDE SEQUENCE</scope>
    <source>
        <strain evidence="9">LIQ254RAFAR</strain>
    </source>
</reference>
<protein>
    <recommendedName>
        <fullName evidence="8">Calpain catalytic domain-containing protein</fullName>
    </recommendedName>
</protein>
<sequence>MSVVDEGCERFENKAGSVNSVPSNPAPLPKQSPQKSVDKFWQGFTTKYPGLIRNVLPEDIYAKRKSRDAPKGTANGQRAAKSYDQAALECKRAVEKIAQECRRVNHKYRDRHFDIEFDLKRWPYSRDCLDGLGYIYERHAPKSVKRVTDIFKKPQFYIDDASASDVRQGFNGDCWFLSAVCAISNKKNLINRICVARDETVGVYGFVFHRDGEWFFTVIDDKLYLTAADWWECHPDEKATFLNVSGQEGEATYRETFQTGSKALYFAQCREENETWLPLLEKAYAKAHGDYSAIDGGFTGEAIEDLTGGVTTELFATDILDKERFWNEEIKQVNKEFLFSCSTGTFDKWQDSDTASQNGARAGIIRMHAYSIMDAVERKGQRLLKVRNPWGSDEWRGAWSDGSEQWTVEWMKELNHKFGDDGMFWISYDDVLQKYSEFERTRLFDESWTITQQWTTVDVPWSADYNDTKFTITLTKAGPIVIVLSQLDRRYFKGMEGQYTFQLHFRLDKDGEDDYIVRSHGNYSMTRSVSTDLELDPGTYSVLMRITAKREVALNTPADILETSCTTRPNKLIQTGLSYDLAHAKGDIIETEEDKESQQKHAKQKKVSKREQQRKQLSEKQKSTWTINKRIKARDKRRAQRREEYQRKKAEKQKALKKVEVPSKPTEGLSQSNNTADQDKVDEANIQGAKAIQQEDKPNGKVDEVVDKVEKVGLESGDDNLEAKNGDVKETEPSLREDAEGPKVELSEAAESRKENAKADGEVDNVPSVMVNGDAPPDTQPGFMLAPASAEGSIAGADEDYLYDSDASFHSSIDSVLDFPEESSSDREGGNGADDIPANEADDEPSTDPWNAVCVVGLRVYSKDESCRIKIVRPRLEQGGEEVGLEVDDVSKDVSEEKEEHVKVGQKQDIKTEVAVGVGA</sequence>
<evidence type="ECO:0000259" key="8">
    <source>
        <dbReference type="PROSITE" id="PS50203"/>
    </source>
</evidence>
<comment type="caution">
    <text evidence="9">The sequence shown here is derived from an EMBL/GenBank/DDBJ whole genome shotgun (WGS) entry which is preliminary data.</text>
</comment>
<gene>
    <name evidence="9" type="ORF">OHK93_000958</name>
</gene>
<comment type="similarity">
    <text evidence="1">Belongs to the peptidase C2 family.</text>
</comment>
<feature type="active site" evidence="5 6">
    <location>
        <position position="388"/>
    </location>
</feature>
<evidence type="ECO:0000256" key="5">
    <source>
        <dbReference type="PIRSR" id="PIRSR622684-1"/>
    </source>
</evidence>
<evidence type="ECO:0000256" key="1">
    <source>
        <dbReference type="ARBA" id="ARBA00007623"/>
    </source>
</evidence>
<keyword evidence="3 6" id="KW-0378">Hydrolase</keyword>
<dbReference type="GO" id="GO:0006508">
    <property type="term" value="P:proteolysis"/>
    <property type="evidence" value="ECO:0007669"/>
    <property type="project" value="UniProtKB-KW"/>
</dbReference>
<dbReference type="PROSITE" id="PS00139">
    <property type="entry name" value="THIOL_PROTEASE_CYS"/>
    <property type="match status" value="1"/>
</dbReference>
<keyword evidence="2 6" id="KW-0645">Protease</keyword>